<feature type="transmembrane region" description="Helical" evidence="1">
    <location>
        <begin position="168"/>
        <end position="189"/>
    </location>
</feature>
<keyword evidence="1" id="KW-0812">Transmembrane</keyword>
<accession>A0A317NIE7</accession>
<evidence type="ECO:0000313" key="3">
    <source>
        <dbReference type="Proteomes" id="UP000246410"/>
    </source>
</evidence>
<keyword evidence="1" id="KW-0472">Membrane</keyword>
<proteinExistence type="predicted"/>
<reference evidence="2 3" key="1">
    <citation type="submission" date="2018-05" db="EMBL/GenBank/DDBJ databases">
        <title>Genomic Encyclopedia of Type Strains, Phase IV (KMG-IV): sequencing the most valuable type-strain genomes for metagenomic binning, comparative biology and taxonomic classification.</title>
        <authorList>
            <person name="Goeker M."/>
        </authorList>
    </citation>
    <scope>NUCLEOTIDE SEQUENCE [LARGE SCALE GENOMIC DNA]</scope>
    <source>
        <strain evidence="2 3">DSM 44717</strain>
    </source>
</reference>
<dbReference type="RefSeq" id="WP_110038540.1">
    <property type="nucleotide sequence ID" value="NZ_QGTL01000005.1"/>
</dbReference>
<feature type="transmembrane region" description="Helical" evidence="1">
    <location>
        <begin position="209"/>
        <end position="239"/>
    </location>
</feature>
<feature type="transmembrane region" description="Helical" evidence="1">
    <location>
        <begin position="260"/>
        <end position="279"/>
    </location>
</feature>
<dbReference type="PANTHER" id="PTHR30188:SF13">
    <property type="entry name" value="CONSERVED HYPOTHETICAL INTEGRAL MEMBRANE PROTEIN YRBE3B"/>
    <property type="match status" value="1"/>
</dbReference>
<dbReference type="GO" id="GO:0005548">
    <property type="term" value="F:phospholipid transporter activity"/>
    <property type="evidence" value="ECO:0007669"/>
    <property type="project" value="TreeGrafter"/>
</dbReference>
<evidence type="ECO:0000256" key="1">
    <source>
        <dbReference type="SAM" id="Phobius"/>
    </source>
</evidence>
<dbReference type="Proteomes" id="UP000246410">
    <property type="component" value="Unassembled WGS sequence"/>
</dbReference>
<dbReference type="InterPro" id="IPR030802">
    <property type="entry name" value="Permease_MalE"/>
</dbReference>
<dbReference type="EMBL" id="QGTL01000005">
    <property type="protein sequence ID" value="PWV75196.1"/>
    <property type="molecule type" value="Genomic_DNA"/>
</dbReference>
<dbReference type="AlphaFoldDB" id="A0A317NIE7"/>
<name>A0A317NIE7_9NOCA</name>
<protein>
    <submittedName>
        <fullName evidence="2">Phospholipid/cholesterol/gamma-HCH transport system permease protein</fullName>
    </submittedName>
</protein>
<gene>
    <name evidence="2" type="ORF">DFR69_105270</name>
</gene>
<dbReference type="PANTHER" id="PTHR30188">
    <property type="entry name" value="ABC TRANSPORTER PERMEASE PROTEIN-RELATED"/>
    <property type="match status" value="1"/>
</dbReference>
<feature type="transmembrane region" description="Helical" evidence="1">
    <location>
        <begin position="69"/>
        <end position="88"/>
    </location>
</feature>
<organism evidence="2 3">
    <name type="scientific">Nocardia neocaledoniensis</name>
    <dbReference type="NCBI Taxonomy" id="236511"/>
    <lineage>
        <taxon>Bacteria</taxon>
        <taxon>Bacillati</taxon>
        <taxon>Actinomycetota</taxon>
        <taxon>Actinomycetes</taxon>
        <taxon>Mycobacteriales</taxon>
        <taxon>Nocardiaceae</taxon>
        <taxon>Nocardia</taxon>
    </lineage>
</organism>
<dbReference type="Pfam" id="PF02405">
    <property type="entry name" value="MlaE"/>
    <property type="match status" value="1"/>
</dbReference>
<feature type="transmembrane region" description="Helical" evidence="1">
    <location>
        <begin position="30"/>
        <end position="48"/>
    </location>
</feature>
<keyword evidence="3" id="KW-1185">Reference proteome</keyword>
<evidence type="ECO:0000313" key="2">
    <source>
        <dbReference type="EMBL" id="PWV75196.1"/>
    </source>
</evidence>
<comment type="caution">
    <text evidence="2">The sequence shown here is derived from an EMBL/GenBank/DDBJ whole genome shotgun (WGS) entry which is preliminary data.</text>
</comment>
<sequence>MAAEYTPPTLRPVRVVGAAAKVPVRANQRLGHQAIVFFQTLLAIPFTLRHYRKEVARLVADVGWGNGSLIVGGGTVGVVVVLCAFGGITVGVESYTALNLLTMGPLTGAISGFATTREIAPILGTLAFAIQSGCRFTAQLGSMRISEEIDALESIAIRPLPYLITTRMIAATITIIPLYTLGLAVAYVATKLSVLVLGGTTAGTYDHYFFQFLLGGDVFFSLGKVVVFVLIAAFIQCYYGFVATGGPEGVGVAAGRAIKMVIVVMVFTNLFLTLAIWGIDPGFRISG</sequence>
<dbReference type="GO" id="GO:0043190">
    <property type="term" value="C:ATP-binding cassette (ABC) transporter complex"/>
    <property type="evidence" value="ECO:0007669"/>
    <property type="project" value="InterPro"/>
</dbReference>
<keyword evidence="1" id="KW-1133">Transmembrane helix</keyword>